<dbReference type="EC" id="2.7.7.33" evidence="2"/>
<reference evidence="2 3" key="1">
    <citation type="journal article" date="2014" name="Front. Genet.">
        <title>Genome and metabolic network of "Candidatus Phaeomarinobacter ectocarpi" Ec32, a new candidate genus of Alphaproteobacteria frequently associated with brown algae.</title>
        <authorList>
            <person name="Dittami S.M."/>
            <person name="Barbeyron T."/>
            <person name="Boyen C."/>
            <person name="Cambefort J."/>
            <person name="Collet G."/>
            <person name="Delage L."/>
            <person name="Gobet A."/>
            <person name="Groisillier A."/>
            <person name="Leblanc C."/>
            <person name="Michel G."/>
            <person name="Scornet D."/>
            <person name="Siegel A."/>
            <person name="Tapia J.E."/>
            <person name="Tonon T."/>
        </authorList>
    </citation>
    <scope>NUCLEOTIDE SEQUENCE [LARGE SCALE GENOMIC DNA]</scope>
    <source>
        <strain evidence="2 3">Ec32</strain>
    </source>
</reference>
<dbReference type="NCBIfam" id="TIGR02623">
    <property type="entry name" value="G1P_cyt_trans"/>
    <property type="match status" value="1"/>
</dbReference>
<dbReference type="InterPro" id="IPR013446">
    <property type="entry name" value="G1P_cyt_trans-like"/>
</dbReference>
<dbReference type="STRING" id="1458461.BN1012_Phect1116"/>
<feature type="domain" description="Nucleotidyl transferase" evidence="1">
    <location>
        <begin position="19"/>
        <end position="247"/>
    </location>
</feature>
<dbReference type="GO" id="GO:0047343">
    <property type="term" value="F:glucose-1-phosphate cytidylyltransferase activity"/>
    <property type="evidence" value="ECO:0007669"/>
    <property type="project" value="UniProtKB-EC"/>
</dbReference>
<sequence>MVQSQTAQPPLALQDMEVMILAGGLGTRLREETDIRPKPMVEINGRPILWHIMKLYSRFGIKNFVVCLGYKGDVIRDYFLNYVHHQSDIAVDLGSHSVEVLARGNEENWRVVLADTGRDSNTGARLKIASKYLKNDVCMATYGDGVCDVDIAKLYDAHNDAGRDVTVTAVHPEARFGEIEIDGNAITEFVEKPQTGSGWINGGFLVFNKKVFAEMPDKPALSLEQEVLTGLASQGRLSAFQHNGFWQCVDTYREMLLLNEMCARGHIPWLGQYAPDA</sequence>
<dbReference type="InterPro" id="IPR046981">
    <property type="entry name" value="G1P_cyt_trans"/>
</dbReference>
<dbReference type="PANTHER" id="PTHR47183:SF1">
    <property type="entry name" value="GLUCOSE-1-PHOSPHATE CYTIDYLYLTRANSFERASE"/>
    <property type="match status" value="1"/>
</dbReference>
<keyword evidence="2" id="KW-0548">Nucleotidyltransferase</keyword>
<dbReference type="Proteomes" id="UP000032160">
    <property type="component" value="Chromosome I"/>
</dbReference>
<organism evidence="2 3">
    <name type="scientific">Candidatus Phaeomarinibacter ectocarpi</name>
    <dbReference type="NCBI Taxonomy" id="1458461"/>
    <lineage>
        <taxon>Bacteria</taxon>
        <taxon>Pseudomonadati</taxon>
        <taxon>Pseudomonadota</taxon>
        <taxon>Alphaproteobacteria</taxon>
        <taxon>Hyphomicrobiales</taxon>
        <taxon>Parvibaculaceae</taxon>
        <taxon>Candidatus Phaeomarinibacter</taxon>
    </lineage>
</organism>
<dbReference type="RefSeq" id="WP_043950015.1">
    <property type="nucleotide sequence ID" value="NZ_HG966617.1"/>
</dbReference>
<dbReference type="GO" id="GO:0009243">
    <property type="term" value="P:O antigen biosynthetic process"/>
    <property type="evidence" value="ECO:0007669"/>
    <property type="project" value="InterPro"/>
</dbReference>
<dbReference type="KEGG" id="pect:BN1012_Phect1116"/>
<name>X5MLA4_9HYPH</name>
<proteinExistence type="predicted"/>
<dbReference type="EMBL" id="HG966617">
    <property type="protein sequence ID" value="CDO59330.1"/>
    <property type="molecule type" value="Genomic_DNA"/>
</dbReference>
<dbReference type="PANTHER" id="PTHR47183">
    <property type="entry name" value="GLUCOSE-1-PHOSPHATE CYTIDYLYLTRANSFERASE-RELATED"/>
    <property type="match status" value="1"/>
</dbReference>
<keyword evidence="3" id="KW-1185">Reference proteome</keyword>
<dbReference type="CDD" id="cd02524">
    <property type="entry name" value="G1P_cytidylyltransferase"/>
    <property type="match status" value="1"/>
</dbReference>
<dbReference type="PATRIC" id="fig|1458461.3.peg.1116"/>
<dbReference type="InterPro" id="IPR029044">
    <property type="entry name" value="Nucleotide-diphossugar_trans"/>
</dbReference>
<dbReference type="Pfam" id="PF00483">
    <property type="entry name" value="NTP_transferase"/>
    <property type="match status" value="1"/>
</dbReference>
<evidence type="ECO:0000313" key="2">
    <source>
        <dbReference type="EMBL" id="CDO59330.1"/>
    </source>
</evidence>
<accession>X5MLA4</accession>
<dbReference type="InterPro" id="IPR005835">
    <property type="entry name" value="NTP_transferase_dom"/>
</dbReference>
<gene>
    <name evidence="2" type="ORF">BN1012_Phect1116</name>
</gene>
<evidence type="ECO:0000259" key="1">
    <source>
        <dbReference type="Pfam" id="PF00483"/>
    </source>
</evidence>
<dbReference type="HOGENOM" id="CLU_029499_10_0_5"/>
<evidence type="ECO:0000313" key="3">
    <source>
        <dbReference type="Proteomes" id="UP000032160"/>
    </source>
</evidence>
<dbReference type="Gene3D" id="3.90.550.10">
    <property type="entry name" value="Spore Coat Polysaccharide Biosynthesis Protein SpsA, Chain A"/>
    <property type="match status" value="1"/>
</dbReference>
<protein>
    <submittedName>
        <fullName evidence="2">Glucose-1-phosphate cytidylyltransferase</fullName>
        <ecNumber evidence="2">2.7.7.33</ecNumber>
    </submittedName>
</protein>
<dbReference type="AlphaFoldDB" id="X5MLA4"/>
<keyword evidence="2" id="KW-0808">Transferase</keyword>
<dbReference type="SUPFAM" id="SSF53448">
    <property type="entry name" value="Nucleotide-diphospho-sugar transferases"/>
    <property type="match status" value="1"/>
</dbReference>